<evidence type="ECO:0000313" key="2">
    <source>
        <dbReference type="Proteomes" id="UP000249873"/>
    </source>
</evidence>
<proteinExistence type="predicted"/>
<organism evidence="1 2">
    <name type="scientific">Arcticibacterium luteifluviistationis</name>
    <dbReference type="NCBI Taxonomy" id="1784714"/>
    <lineage>
        <taxon>Bacteria</taxon>
        <taxon>Pseudomonadati</taxon>
        <taxon>Bacteroidota</taxon>
        <taxon>Cytophagia</taxon>
        <taxon>Cytophagales</taxon>
        <taxon>Leadbetterellaceae</taxon>
        <taxon>Arcticibacterium</taxon>
    </lineage>
</organism>
<keyword evidence="2" id="KW-1185">Reference proteome</keyword>
<sequence length="173" mass="19279">MKLKFISVLLISFFCYSSCQKTGVLPKIWNSCGDGSAVIKIGDNKYCGVISECPASLNYNSPCNKGGNGDKLIFWYFFDDVVIEGYKFDRISFLCVVEGVEGKGTYSLKVVEKEYDSSSFDSWDTQKTLSLKSGVIDITKLKNQKLKANLELIVLFDGREVTVNSSLNTIDLE</sequence>
<protein>
    <submittedName>
        <fullName evidence="1">Uncharacterized protein</fullName>
    </submittedName>
</protein>
<dbReference type="AlphaFoldDB" id="A0A2Z4G8L8"/>
<name>A0A2Z4G8L8_9BACT</name>
<evidence type="ECO:0000313" key="1">
    <source>
        <dbReference type="EMBL" id="AWV97455.1"/>
    </source>
</evidence>
<dbReference type="Proteomes" id="UP000249873">
    <property type="component" value="Chromosome"/>
</dbReference>
<gene>
    <name evidence="1" type="ORF">DJ013_04430</name>
</gene>
<reference evidence="1 2" key="1">
    <citation type="submission" date="2018-05" db="EMBL/GenBank/DDBJ databases">
        <title>Complete genome sequence of Arcticibacterium luteifluviistationis SM1504T, a cytophagaceae bacterium isolated from Arctic surface seawater.</title>
        <authorList>
            <person name="Li Y."/>
            <person name="Qin Q.-L."/>
        </authorList>
    </citation>
    <scope>NUCLEOTIDE SEQUENCE [LARGE SCALE GENOMIC DNA]</scope>
    <source>
        <strain evidence="1 2">SM1504</strain>
    </source>
</reference>
<dbReference type="EMBL" id="CP029480">
    <property type="protein sequence ID" value="AWV97455.1"/>
    <property type="molecule type" value="Genomic_DNA"/>
</dbReference>
<dbReference type="KEGG" id="als:DJ013_04430"/>
<accession>A0A2Z4G8L8</accession>